<organism evidence="5">
    <name type="scientific">uncultured Sulfurovum sp</name>
    <dbReference type="NCBI Taxonomy" id="269237"/>
    <lineage>
        <taxon>Bacteria</taxon>
        <taxon>Pseudomonadati</taxon>
        <taxon>Campylobacterota</taxon>
        <taxon>Epsilonproteobacteria</taxon>
        <taxon>Campylobacterales</taxon>
        <taxon>Sulfurovaceae</taxon>
        <taxon>Sulfurovum</taxon>
        <taxon>environmental samples</taxon>
    </lineage>
</organism>
<sequence>AKKLIDQVPNMKIYCTDNWDAYNFGIKDPETREVGKRNTQDIERFNLRMRMVLARLQRKTIKFSKSWESLEYSVNLVINRYNRQLL</sequence>
<accession>A0A6S6TJH8</accession>
<comment type="similarity">
    <text evidence="2">Belongs to the transposase 27 family.</text>
</comment>
<dbReference type="InterPro" id="IPR005063">
    <property type="entry name" value="Transposase_27"/>
</dbReference>
<evidence type="ECO:0008006" key="6">
    <source>
        <dbReference type="Google" id="ProtNLM"/>
    </source>
</evidence>
<dbReference type="GO" id="GO:0006313">
    <property type="term" value="P:DNA transposition"/>
    <property type="evidence" value="ECO:0007669"/>
    <property type="project" value="InterPro"/>
</dbReference>
<comment type="function">
    <text evidence="1">Absolutely required for transposition of IS1.</text>
</comment>
<proteinExistence type="inferred from homology"/>
<dbReference type="GO" id="GO:0003677">
    <property type="term" value="F:DNA binding"/>
    <property type="evidence" value="ECO:0007669"/>
    <property type="project" value="InterPro"/>
</dbReference>
<dbReference type="Pfam" id="PF03400">
    <property type="entry name" value="DDE_Tnp_IS1"/>
    <property type="match status" value="1"/>
</dbReference>
<evidence type="ECO:0000256" key="4">
    <source>
        <dbReference type="ARBA" id="ARBA00023172"/>
    </source>
</evidence>
<keyword evidence="4" id="KW-0233">DNA recombination</keyword>
<dbReference type="AlphaFoldDB" id="A0A6S6TJH8"/>
<dbReference type="EMBL" id="CACVAR010000301">
    <property type="protein sequence ID" value="CAA6819415.1"/>
    <property type="molecule type" value="Genomic_DNA"/>
</dbReference>
<reference evidence="5" key="1">
    <citation type="submission" date="2020-01" db="EMBL/GenBank/DDBJ databases">
        <authorList>
            <person name="Meier V. D."/>
            <person name="Meier V D."/>
        </authorList>
    </citation>
    <scope>NUCLEOTIDE SEQUENCE</scope>
    <source>
        <strain evidence="5">HLG_WM_MAG_03</strain>
    </source>
</reference>
<evidence type="ECO:0000256" key="3">
    <source>
        <dbReference type="ARBA" id="ARBA00022578"/>
    </source>
</evidence>
<evidence type="ECO:0000256" key="2">
    <source>
        <dbReference type="ARBA" id="ARBA00008841"/>
    </source>
</evidence>
<dbReference type="PANTHER" id="PTHR33293:SF1">
    <property type="entry name" value="INSERTION ELEMENT IS1 1 PROTEIN INSB-RELATED"/>
    <property type="match status" value="1"/>
</dbReference>
<dbReference type="InterPro" id="IPR051354">
    <property type="entry name" value="Transposase_27_IS1"/>
</dbReference>
<name>A0A6S6TJH8_9BACT</name>
<dbReference type="PANTHER" id="PTHR33293">
    <property type="entry name" value="INSERTION ELEMENT IS1 1 PROTEIN INSB-RELATED"/>
    <property type="match status" value="1"/>
</dbReference>
<evidence type="ECO:0000313" key="5">
    <source>
        <dbReference type="EMBL" id="CAA6819415.1"/>
    </source>
</evidence>
<keyword evidence="3" id="KW-0815">Transposition</keyword>
<protein>
    <recommendedName>
        <fullName evidence="6">IS1 family transposase</fullName>
    </recommendedName>
</protein>
<feature type="non-terminal residue" evidence="5">
    <location>
        <position position="1"/>
    </location>
</feature>
<gene>
    <name evidence="5" type="ORF">HELGO_WM51451</name>
</gene>
<dbReference type="GO" id="GO:0004803">
    <property type="term" value="F:transposase activity"/>
    <property type="evidence" value="ECO:0007669"/>
    <property type="project" value="InterPro"/>
</dbReference>
<evidence type="ECO:0000256" key="1">
    <source>
        <dbReference type="ARBA" id="ARBA00004091"/>
    </source>
</evidence>